<dbReference type="EMBL" id="CYZV01000005">
    <property type="protein sequence ID" value="CUN72502.1"/>
    <property type="molecule type" value="Genomic_DNA"/>
</dbReference>
<proteinExistence type="predicted"/>
<keyword evidence="1" id="KW-0472">Membrane</keyword>
<protein>
    <submittedName>
        <fullName evidence="2">Spore cortex biosynthesis protein YabQ</fullName>
    </submittedName>
</protein>
<evidence type="ECO:0000313" key="3">
    <source>
        <dbReference type="Proteomes" id="UP000095558"/>
    </source>
</evidence>
<reference evidence="2 3" key="1">
    <citation type="submission" date="2015-09" db="EMBL/GenBank/DDBJ databases">
        <authorList>
            <consortium name="Pathogen Informatics"/>
        </authorList>
    </citation>
    <scope>NUCLEOTIDE SEQUENCE [LARGE SCALE GENOMIC DNA]</scope>
    <source>
        <strain evidence="2 3">2789STDY5834855</strain>
    </source>
</reference>
<feature type="transmembrane region" description="Helical" evidence="1">
    <location>
        <begin position="12"/>
        <end position="29"/>
    </location>
</feature>
<dbReference type="Pfam" id="PF09578">
    <property type="entry name" value="Spore_YabQ"/>
    <property type="match status" value="1"/>
</dbReference>
<feature type="transmembrane region" description="Helical" evidence="1">
    <location>
        <begin position="41"/>
        <end position="63"/>
    </location>
</feature>
<accession>A0A173Z7Z5</accession>
<evidence type="ECO:0000256" key="1">
    <source>
        <dbReference type="SAM" id="Phobius"/>
    </source>
</evidence>
<dbReference type="AlphaFoldDB" id="A0A173Z7Z5"/>
<gene>
    <name evidence="2" type="primary">yabQ</name>
    <name evidence="2" type="ORF">ERS852470_00568</name>
</gene>
<feature type="transmembrane region" description="Helical" evidence="1">
    <location>
        <begin position="69"/>
        <end position="88"/>
    </location>
</feature>
<dbReference type="InterPro" id="IPR019074">
    <property type="entry name" value="YabQ"/>
</dbReference>
<sequence length="130" mass="15035">MPLKTDVQFSIILYAMLAGILTGAMFDLYRIIRGSNVNKIVIAIEDILFWILAAMAVFTFLLYTNYAFLGAYVYIFMIISLTLYIRFISNICIKFELKLISALGKMFRVIFKNFIYPFKVIFHNITGKSN</sequence>
<organism evidence="2 3">
    <name type="scientific">Clostridium disporicum</name>
    <dbReference type="NCBI Taxonomy" id="84024"/>
    <lineage>
        <taxon>Bacteria</taxon>
        <taxon>Bacillati</taxon>
        <taxon>Bacillota</taxon>
        <taxon>Clostridia</taxon>
        <taxon>Eubacteriales</taxon>
        <taxon>Clostridiaceae</taxon>
        <taxon>Clostridium</taxon>
    </lineage>
</organism>
<dbReference type="OrthoDB" id="1685240at2"/>
<keyword evidence="1" id="KW-1133">Transmembrane helix</keyword>
<dbReference type="NCBIfam" id="TIGR02893">
    <property type="entry name" value="spore_yabQ"/>
    <property type="match status" value="1"/>
</dbReference>
<dbReference type="Proteomes" id="UP000095558">
    <property type="component" value="Unassembled WGS sequence"/>
</dbReference>
<name>A0A173Z7Z5_9CLOT</name>
<evidence type="ECO:0000313" key="2">
    <source>
        <dbReference type="EMBL" id="CUN72502.1"/>
    </source>
</evidence>
<keyword evidence="1" id="KW-0812">Transmembrane</keyword>
<dbReference type="RefSeq" id="WP_055275357.1">
    <property type="nucleotide sequence ID" value="NZ_CYZV01000005.1"/>
</dbReference>